<feature type="compositionally biased region" description="Polar residues" evidence="1">
    <location>
        <begin position="230"/>
        <end position="239"/>
    </location>
</feature>
<sequence>VKQNGTVCTATVESANLKKRKLSTSNDSSIWDEAAKPGKVMKYDENVDLMRMLLIAKIDQRGYLPPADSFGLSNSQDRSFPATADPNTSKRPTSEESSGDQFLENADPNTSKQPTSEGSSGDQLINESVQYVRSVEDRSDIEPSSADEDSISSSLESAVGKSVASPEVEELIKGENSQVIHPVGSNNERISIDNEQAEDAESEQTWGEMEADLDEEGISSSSSGFGEGTPLSQSSSFSTFRMALTV</sequence>
<comment type="caution">
    <text evidence="2">The sequence shown here is derived from an EMBL/GenBank/DDBJ whole genome shotgun (WGS) entry which is preliminary data.</text>
</comment>
<evidence type="ECO:0000313" key="2">
    <source>
        <dbReference type="EMBL" id="KAK7081895.1"/>
    </source>
</evidence>
<dbReference type="AlphaFoldDB" id="A0AAN9ADA6"/>
<feature type="non-terminal residue" evidence="2">
    <location>
        <position position="1"/>
    </location>
</feature>
<feature type="compositionally biased region" description="Polar residues" evidence="1">
    <location>
        <begin position="85"/>
        <end position="100"/>
    </location>
</feature>
<evidence type="ECO:0000313" key="3">
    <source>
        <dbReference type="Proteomes" id="UP001381693"/>
    </source>
</evidence>
<feature type="region of interest" description="Disordered" evidence="1">
    <location>
        <begin position="69"/>
        <end position="246"/>
    </location>
</feature>
<feature type="compositionally biased region" description="Polar residues" evidence="1">
    <location>
        <begin position="107"/>
        <end position="131"/>
    </location>
</feature>
<feature type="compositionally biased region" description="Polar residues" evidence="1">
    <location>
        <begin position="175"/>
        <end position="189"/>
    </location>
</feature>
<name>A0AAN9ADA6_HALRR</name>
<gene>
    <name evidence="2" type="ORF">SK128_024952</name>
</gene>
<evidence type="ECO:0000256" key="1">
    <source>
        <dbReference type="SAM" id="MobiDB-lite"/>
    </source>
</evidence>
<organism evidence="2 3">
    <name type="scientific">Halocaridina rubra</name>
    <name type="common">Hawaiian red shrimp</name>
    <dbReference type="NCBI Taxonomy" id="373956"/>
    <lineage>
        <taxon>Eukaryota</taxon>
        <taxon>Metazoa</taxon>
        <taxon>Ecdysozoa</taxon>
        <taxon>Arthropoda</taxon>
        <taxon>Crustacea</taxon>
        <taxon>Multicrustacea</taxon>
        <taxon>Malacostraca</taxon>
        <taxon>Eumalacostraca</taxon>
        <taxon>Eucarida</taxon>
        <taxon>Decapoda</taxon>
        <taxon>Pleocyemata</taxon>
        <taxon>Caridea</taxon>
        <taxon>Atyoidea</taxon>
        <taxon>Atyidae</taxon>
        <taxon>Halocaridina</taxon>
    </lineage>
</organism>
<keyword evidence="3" id="KW-1185">Reference proteome</keyword>
<dbReference type="EMBL" id="JAXCGZ010004354">
    <property type="protein sequence ID" value="KAK7081895.1"/>
    <property type="molecule type" value="Genomic_DNA"/>
</dbReference>
<reference evidence="2 3" key="1">
    <citation type="submission" date="2023-11" db="EMBL/GenBank/DDBJ databases">
        <title>Halocaridina rubra genome assembly.</title>
        <authorList>
            <person name="Smith C."/>
        </authorList>
    </citation>
    <scope>NUCLEOTIDE SEQUENCE [LARGE SCALE GENOMIC DNA]</scope>
    <source>
        <strain evidence="2">EP-1</strain>
        <tissue evidence="2">Whole</tissue>
    </source>
</reference>
<dbReference type="Proteomes" id="UP001381693">
    <property type="component" value="Unassembled WGS sequence"/>
</dbReference>
<proteinExistence type="predicted"/>
<protein>
    <submittedName>
        <fullName evidence="2">Uncharacterized protein</fullName>
    </submittedName>
</protein>
<accession>A0AAN9ADA6</accession>